<gene>
    <name evidence="1" type="ORF">ACOLOM_LOCUS2381</name>
</gene>
<organism evidence="1 2">
    <name type="scientific">Acaulospora colombiana</name>
    <dbReference type="NCBI Taxonomy" id="27376"/>
    <lineage>
        <taxon>Eukaryota</taxon>
        <taxon>Fungi</taxon>
        <taxon>Fungi incertae sedis</taxon>
        <taxon>Mucoromycota</taxon>
        <taxon>Glomeromycotina</taxon>
        <taxon>Glomeromycetes</taxon>
        <taxon>Diversisporales</taxon>
        <taxon>Acaulosporaceae</taxon>
        <taxon>Acaulospora</taxon>
    </lineage>
</organism>
<proteinExistence type="predicted"/>
<dbReference type="Proteomes" id="UP000789525">
    <property type="component" value="Unassembled WGS sequence"/>
</dbReference>
<keyword evidence="2" id="KW-1185">Reference proteome</keyword>
<protein>
    <submittedName>
        <fullName evidence="1">13618_t:CDS:1</fullName>
    </submittedName>
</protein>
<evidence type="ECO:0000313" key="1">
    <source>
        <dbReference type="EMBL" id="CAG8491051.1"/>
    </source>
</evidence>
<reference evidence="1" key="1">
    <citation type="submission" date="2021-06" db="EMBL/GenBank/DDBJ databases">
        <authorList>
            <person name="Kallberg Y."/>
            <person name="Tangrot J."/>
            <person name="Rosling A."/>
        </authorList>
    </citation>
    <scope>NUCLEOTIDE SEQUENCE</scope>
    <source>
        <strain evidence="1">CL356</strain>
    </source>
</reference>
<dbReference type="EMBL" id="CAJVPT010003054">
    <property type="protein sequence ID" value="CAG8491051.1"/>
    <property type="molecule type" value="Genomic_DNA"/>
</dbReference>
<name>A0ACA9KSP0_9GLOM</name>
<accession>A0ACA9KSP0</accession>
<sequence>MIINYKKEEIGVNVSLEVNINNDHSILKLHDPQFLTGSKVEDLLSDIDPLNNDNG</sequence>
<evidence type="ECO:0000313" key="2">
    <source>
        <dbReference type="Proteomes" id="UP000789525"/>
    </source>
</evidence>
<comment type="caution">
    <text evidence="1">The sequence shown here is derived from an EMBL/GenBank/DDBJ whole genome shotgun (WGS) entry which is preliminary data.</text>
</comment>